<name>A0A937KFF4_9BACT</name>
<gene>
    <name evidence="1" type="ORF">JMN32_17960</name>
</gene>
<accession>A0A937KFF4</accession>
<reference evidence="1" key="1">
    <citation type="submission" date="2021-01" db="EMBL/GenBank/DDBJ databases">
        <title>Fulvivirga kasyanovii gen. nov., sp nov., a novel member of the phylum Bacteroidetes isolated from seawater in a mussel farm.</title>
        <authorList>
            <person name="Zhao L.-H."/>
            <person name="Wang Z.-J."/>
        </authorList>
    </citation>
    <scope>NUCLEOTIDE SEQUENCE</scope>
    <source>
        <strain evidence="1">29W222</strain>
    </source>
</reference>
<evidence type="ECO:0000313" key="1">
    <source>
        <dbReference type="EMBL" id="MBL6448205.1"/>
    </source>
</evidence>
<proteinExistence type="predicted"/>
<dbReference type="Proteomes" id="UP000614216">
    <property type="component" value="Unassembled WGS sequence"/>
</dbReference>
<dbReference type="EMBL" id="JAEUGD010000059">
    <property type="protein sequence ID" value="MBL6448205.1"/>
    <property type="molecule type" value="Genomic_DNA"/>
</dbReference>
<keyword evidence="2" id="KW-1185">Reference proteome</keyword>
<dbReference type="AlphaFoldDB" id="A0A937KFF4"/>
<dbReference type="RefSeq" id="WP_202857747.1">
    <property type="nucleotide sequence ID" value="NZ_JAEUGD010000059.1"/>
</dbReference>
<evidence type="ECO:0000313" key="2">
    <source>
        <dbReference type="Proteomes" id="UP000614216"/>
    </source>
</evidence>
<protein>
    <submittedName>
        <fullName evidence="1">Uncharacterized protein</fullName>
    </submittedName>
</protein>
<sequence length="107" mass="12152">MDKKTYINETVHERLSSLISEGERLWEEFRANEKGIIEDIVSFTRWSTSCLNILDKLSVSTNRFVKQFEIWVIGGPGQKMNIGAALGILKSAKDEYSLGLAIDYHLS</sequence>
<comment type="caution">
    <text evidence="1">The sequence shown here is derived from an EMBL/GenBank/DDBJ whole genome shotgun (WGS) entry which is preliminary data.</text>
</comment>
<organism evidence="1 2">
    <name type="scientific">Fulvivirga marina</name>
    <dbReference type="NCBI Taxonomy" id="2494733"/>
    <lineage>
        <taxon>Bacteria</taxon>
        <taxon>Pseudomonadati</taxon>
        <taxon>Bacteroidota</taxon>
        <taxon>Cytophagia</taxon>
        <taxon>Cytophagales</taxon>
        <taxon>Fulvivirgaceae</taxon>
        <taxon>Fulvivirga</taxon>
    </lineage>
</organism>